<evidence type="ECO:0000313" key="1">
    <source>
        <dbReference type="EMBL" id="KAJ9125176.1"/>
    </source>
</evidence>
<name>A0ACC2XP87_9TREE</name>
<keyword evidence="2" id="KW-1185">Reference proteome</keyword>
<reference evidence="1" key="1">
    <citation type="submission" date="2023-04" db="EMBL/GenBank/DDBJ databases">
        <title>Draft Genome sequencing of Naganishia species isolated from polar environments using Oxford Nanopore Technology.</title>
        <authorList>
            <person name="Leo P."/>
            <person name="Venkateswaran K."/>
        </authorList>
    </citation>
    <scope>NUCLEOTIDE SEQUENCE</scope>
    <source>
        <strain evidence="1">MNA-CCFEE 5425</strain>
    </source>
</reference>
<gene>
    <name evidence="1" type="ORF">QFC22_000130</name>
</gene>
<evidence type="ECO:0000313" key="2">
    <source>
        <dbReference type="Proteomes" id="UP001243375"/>
    </source>
</evidence>
<dbReference type="Proteomes" id="UP001243375">
    <property type="component" value="Unassembled WGS sequence"/>
</dbReference>
<sequence>MSGGAKIYVGNLSWNTNDELLGQCIVMKDRETGRSRGFGFVTFASEQEANAAIAGMNEQELDNRRLRVNLANSRPAGGAGGEGGYGGSSGYGGGGGGALTFPTTELFNANAVLQLQDTEANLEDTPAVVVCERASWTQLFASDTSAQLGYGQQSGGGYQGGGGTCSRD</sequence>
<comment type="caution">
    <text evidence="1">The sequence shown here is derived from an EMBL/GenBank/DDBJ whole genome shotgun (WGS) entry which is preliminary data.</text>
</comment>
<protein>
    <submittedName>
        <fullName evidence="1">Uncharacterized protein</fullName>
    </submittedName>
</protein>
<proteinExistence type="predicted"/>
<dbReference type="EMBL" id="JASBWU010000001">
    <property type="protein sequence ID" value="KAJ9125176.1"/>
    <property type="molecule type" value="Genomic_DNA"/>
</dbReference>
<accession>A0ACC2XP87</accession>
<organism evidence="1 2">
    <name type="scientific">Naganishia vaughanmartiniae</name>
    <dbReference type="NCBI Taxonomy" id="1424756"/>
    <lineage>
        <taxon>Eukaryota</taxon>
        <taxon>Fungi</taxon>
        <taxon>Dikarya</taxon>
        <taxon>Basidiomycota</taxon>
        <taxon>Agaricomycotina</taxon>
        <taxon>Tremellomycetes</taxon>
        <taxon>Filobasidiales</taxon>
        <taxon>Filobasidiaceae</taxon>
        <taxon>Naganishia</taxon>
    </lineage>
</organism>